<keyword evidence="3" id="KW-1185">Reference proteome</keyword>
<dbReference type="Proteomes" id="UP000016986">
    <property type="component" value="Unassembled WGS sequence"/>
</dbReference>
<organism evidence="2 3">
    <name type="scientific">Halarchaeum acidiphilum MH1-52-1</name>
    <dbReference type="NCBI Taxonomy" id="1261545"/>
    <lineage>
        <taxon>Archaea</taxon>
        <taxon>Methanobacteriati</taxon>
        <taxon>Methanobacteriota</taxon>
        <taxon>Stenosarchaea group</taxon>
        <taxon>Halobacteria</taxon>
        <taxon>Halobacteriales</taxon>
        <taxon>Halobacteriaceae</taxon>
    </lineage>
</organism>
<accession>U2YUZ5</accession>
<dbReference type="EMBL" id="BATA01000036">
    <property type="protein sequence ID" value="GAD52830.1"/>
    <property type="molecule type" value="Genomic_DNA"/>
</dbReference>
<dbReference type="InterPro" id="IPR058341">
    <property type="entry name" value="DUF8028"/>
</dbReference>
<feature type="transmembrane region" description="Helical" evidence="1">
    <location>
        <begin position="31"/>
        <end position="50"/>
    </location>
</feature>
<keyword evidence="1" id="KW-0812">Transmembrane</keyword>
<dbReference type="Pfam" id="PF26071">
    <property type="entry name" value="DUF8028"/>
    <property type="match status" value="1"/>
</dbReference>
<proteinExistence type="predicted"/>
<dbReference type="RefSeq" id="WP_020222599.1">
    <property type="nucleotide sequence ID" value="NZ_BANO01000285.1"/>
</dbReference>
<dbReference type="OrthoDB" id="340775at2157"/>
<keyword evidence="1" id="KW-0472">Membrane</keyword>
<evidence type="ECO:0000313" key="2">
    <source>
        <dbReference type="EMBL" id="GAD52830.1"/>
    </source>
</evidence>
<feature type="transmembrane region" description="Helical" evidence="1">
    <location>
        <begin position="56"/>
        <end position="74"/>
    </location>
</feature>
<dbReference type="AlphaFoldDB" id="U2YUZ5"/>
<dbReference type="eggNOG" id="arCOG07497">
    <property type="taxonomic scope" value="Archaea"/>
</dbReference>
<keyword evidence="1" id="KW-1133">Transmembrane helix</keyword>
<gene>
    <name evidence="2" type="ORF">MBEHAL_1590</name>
</gene>
<evidence type="ECO:0000313" key="3">
    <source>
        <dbReference type="Proteomes" id="UP000016986"/>
    </source>
</evidence>
<reference evidence="2 3" key="1">
    <citation type="submission" date="2013-09" db="EMBL/GenBank/DDBJ databases">
        <title>Whole genome sequencing of Halarchaeum acidiphilum strain MH1-52-1.</title>
        <authorList>
            <person name="Shimane Y."/>
            <person name="Minegishi H."/>
            <person name="Nishi S."/>
            <person name="Echigo A."/>
            <person name="Shuto A."/>
            <person name="Konishi M."/>
            <person name="Ito T."/>
            <person name="Ohkuma M."/>
            <person name="Ohta Y."/>
            <person name="Nagano Y."/>
            <person name="Tsubouchi T."/>
            <person name="Mori K."/>
            <person name="Usui K."/>
            <person name="Kamekura M."/>
            <person name="Usami R."/>
            <person name="Takaki Y."/>
            <person name="Hatada Y."/>
        </authorList>
    </citation>
    <scope>NUCLEOTIDE SEQUENCE [LARGE SCALE GENOMIC DNA]</scope>
    <source>
        <strain evidence="2 3">JCM 16109</strain>
    </source>
</reference>
<comment type="caution">
    <text evidence="2">The sequence shown here is derived from an EMBL/GenBank/DDBJ whole genome shotgun (WGS) entry which is preliminary data.</text>
</comment>
<sequence>MSNQPLHETPLRRLGDRADGFSLLRKPIEALGFWSAIALPFLYVPLVVSGLQTTSAQYACILLIVLHVVSLVAGREYHAE</sequence>
<evidence type="ECO:0000256" key="1">
    <source>
        <dbReference type="SAM" id="Phobius"/>
    </source>
</evidence>
<name>U2YUZ5_9EURY</name>
<protein>
    <submittedName>
        <fullName evidence="2">Uncharacterized protein</fullName>
    </submittedName>
</protein>